<accession>A0ABW5TR93</accession>
<evidence type="ECO:0000313" key="2">
    <source>
        <dbReference type="Proteomes" id="UP001597546"/>
    </source>
</evidence>
<keyword evidence="2" id="KW-1185">Reference proteome</keyword>
<dbReference type="PANTHER" id="PTHR39550">
    <property type="entry name" value="SLL0658 PROTEIN"/>
    <property type="match status" value="1"/>
</dbReference>
<sequence>MLNVVISDTSTLIIFNKINEIALLNKVYGELITTPEIAEEFGEKLPDWIKVKSVSDRKYQKFLETQIDSGEASAIALASEYDNVTLLLDDLKARKLAK</sequence>
<dbReference type="EMBL" id="JBHULV010000020">
    <property type="protein sequence ID" value="MFD2731288.1"/>
    <property type="molecule type" value="Genomic_DNA"/>
</dbReference>
<organism evidence="1 2">
    <name type="scientific">Pedobacter alpinus</name>
    <dbReference type="NCBI Taxonomy" id="1590643"/>
    <lineage>
        <taxon>Bacteria</taxon>
        <taxon>Pseudomonadati</taxon>
        <taxon>Bacteroidota</taxon>
        <taxon>Sphingobacteriia</taxon>
        <taxon>Sphingobacteriales</taxon>
        <taxon>Sphingobacteriaceae</taxon>
        <taxon>Pedobacter</taxon>
    </lineage>
</organism>
<gene>
    <name evidence="1" type="ORF">ACFSSE_06190</name>
</gene>
<dbReference type="InterPro" id="IPR021799">
    <property type="entry name" value="PIN-like_prokaryotic"/>
</dbReference>
<evidence type="ECO:0000313" key="1">
    <source>
        <dbReference type="EMBL" id="MFD2731288.1"/>
    </source>
</evidence>
<proteinExistence type="predicted"/>
<dbReference type="Proteomes" id="UP001597546">
    <property type="component" value="Unassembled WGS sequence"/>
</dbReference>
<dbReference type="PANTHER" id="PTHR39550:SF1">
    <property type="entry name" value="SLL0658 PROTEIN"/>
    <property type="match status" value="1"/>
</dbReference>
<comment type="caution">
    <text evidence="1">The sequence shown here is derived from an EMBL/GenBank/DDBJ whole genome shotgun (WGS) entry which is preliminary data.</text>
</comment>
<protein>
    <recommendedName>
        <fullName evidence="3">DUF3368 domain-containing protein</fullName>
    </recommendedName>
</protein>
<dbReference type="RefSeq" id="WP_379043976.1">
    <property type="nucleotide sequence ID" value="NZ_JBHSKW010000033.1"/>
</dbReference>
<evidence type="ECO:0008006" key="3">
    <source>
        <dbReference type="Google" id="ProtNLM"/>
    </source>
</evidence>
<reference evidence="2" key="1">
    <citation type="journal article" date="2019" name="Int. J. Syst. Evol. Microbiol.">
        <title>The Global Catalogue of Microorganisms (GCM) 10K type strain sequencing project: providing services to taxonomists for standard genome sequencing and annotation.</title>
        <authorList>
            <consortium name="The Broad Institute Genomics Platform"/>
            <consortium name="The Broad Institute Genome Sequencing Center for Infectious Disease"/>
            <person name="Wu L."/>
            <person name="Ma J."/>
        </authorList>
    </citation>
    <scope>NUCLEOTIDE SEQUENCE [LARGE SCALE GENOMIC DNA]</scope>
    <source>
        <strain evidence="2">KCTC 42456</strain>
    </source>
</reference>
<dbReference type="Pfam" id="PF11848">
    <property type="entry name" value="DUF3368"/>
    <property type="match status" value="1"/>
</dbReference>
<name>A0ABW5TR93_9SPHI</name>